<reference evidence="1" key="1">
    <citation type="submission" date="2021-06" db="EMBL/GenBank/DDBJ databases">
        <authorList>
            <person name="Kallberg Y."/>
            <person name="Tangrot J."/>
            <person name="Rosling A."/>
        </authorList>
    </citation>
    <scope>NUCLEOTIDE SEQUENCE</scope>
    <source>
        <strain evidence="1">CL356</strain>
    </source>
</reference>
<comment type="caution">
    <text evidence="1">The sequence shown here is derived from an EMBL/GenBank/DDBJ whole genome shotgun (WGS) entry which is preliminary data.</text>
</comment>
<dbReference type="EMBL" id="CAJVPT010049707">
    <property type="protein sequence ID" value="CAG8744561.1"/>
    <property type="molecule type" value="Genomic_DNA"/>
</dbReference>
<name>A0ACA9QBK8_9GLOM</name>
<evidence type="ECO:0000313" key="2">
    <source>
        <dbReference type="Proteomes" id="UP000789525"/>
    </source>
</evidence>
<sequence>MAANGATTSTFASLLKQSKFASYSPSIAQVYTTYGGHASRGDWGVKRPLSARKRNKALLIQSIDSREQQTEFRSGEPEAKMVQRWEETGKDVIPSAKALGGTSWSAQYANRPRGELPIDSEFSAYTDTPDPLAGPAGANPALRVKTAPSIEATPNPYLMSEREFNRYLERVRTFRPAFRKYIRAQEIAEANRVGKDIPDILQSPPNLYRMRREKRGESMTGSFLNEMAYQLHGAPESQTLEPYPHRNGGLYYPIPNAFQTTLLHPPIPAHFTSVDSESTYVSAAGMNVK</sequence>
<gene>
    <name evidence="1" type="ORF">ACOLOM_LOCUS12362</name>
</gene>
<dbReference type="Proteomes" id="UP000789525">
    <property type="component" value="Unassembled WGS sequence"/>
</dbReference>
<evidence type="ECO:0000313" key="1">
    <source>
        <dbReference type="EMBL" id="CAG8744561.1"/>
    </source>
</evidence>
<keyword evidence="2" id="KW-1185">Reference proteome</keyword>
<proteinExistence type="predicted"/>
<protein>
    <submittedName>
        <fullName evidence="1">11082_t:CDS:1</fullName>
    </submittedName>
</protein>
<organism evidence="1 2">
    <name type="scientific">Acaulospora colombiana</name>
    <dbReference type="NCBI Taxonomy" id="27376"/>
    <lineage>
        <taxon>Eukaryota</taxon>
        <taxon>Fungi</taxon>
        <taxon>Fungi incertae sedis</taxon>
        <taxon>Mucoromycota</taxon>
        <taxon>Glomeromycotina</taxon>
        <taxon>Glomeromycetes</taxon>
        <taxon>Diversisporales</taxon>
        <taxon>Acaulosporaceae</taxon>
        <taxon>Acaulospora</taxon>
    </lineage>
</organism>
<accession>A0ACA9QBK8</accession>
<feature type="non-terminal residue" evidence="1">
    <location>
        <position position="289"/>
    </location>
</feature>